<dbReference type="InterPro" id="IPR008978">
    <property type="entry name" value="HSP20-like_chaperone"/>
</dbReference>
<dbReference type="GO" id="GO:0005634">
    <property type="term" value="C:nucleus"/>
    <property type="evidence" value="ECO:0007669"/>
    <property type="project" value="TreeGrafter"/>
</dbReference>
<sequence length="214" mass="23233">MSTPTAPEIRWAQRSSATEAEKYVLTPQNVVLLTINVPNLEEGDKTKLEINPGHLHFSADVEDDASKGIKGQKYLFDLDFFEDIEPAHTKKSHTAKGIYLVLRKAKVDEEYWPRLTKDKVRLHNVKTDFDKWVDQDEQDEKPDLDMGGMGGMPDMGGMGGGMGGGGMGGLDMQQLMAQMGGGGMGGGMPDLSALQGEGDEGDEGEEEAEEANAE</sequence>
<dbReference type="SUPFAM" id="SSF49764">
    <property type="entry name" value="HSP20-like chaperones"/>
    <property type="match status" value="1"/>
</dbReference>
<gene>
    <name evidence="4" type="primary">wos2</name>
    <name evidence="4" type="ORF">MJAP1_001891</name>
</gene>
<feature type="region of interest" description="Disordered" evidence="2">
    <location>
        <begin position="177"/>
        <end position="214"/>
    </location>
</feature>
<name>A0AAF0JA58_9BASI</name>
<proteinExistence type="inferred from homology"/>
<organism evidence="4 5">
    <name type="scientific">Malassezia japonica</name>
    <dbReference type="NCBI Taxonomy" id="223818"/>
    <lineage>
        <taxon>Eukaryota</taxon>
        <taxon>Fungi</taxon>
        <taxon>Dikarya</taxon>
        <taxon>Basidiomycota</taxon>
        <taxon>Ustilaginomycotina</taxon>
        <taxon>Malasseziomycetes</taxon>
        <taxon>Malasseziales</taxon>
        <taxon>Malasseziaceae</taxon>
        <taxon>Malassezia</taxon>
    </lineage>
</organism>
<feature type="domain" description="CS" evidence="3">
    <location>
        <begin position="4"/>
        <end position="116"/>
    </location>
</feature>
<evidence type="ECO:0000313" key="5">
    <source>
        <dbReference type="Proteomes" id="UP001217754"/>
    </source>
</evidence>
<dbReference type="GO" id="GO:0051879">
    <property type="term" value="F:Hsp90 protein binding"/>
    <property type="evidence" value="ECO:0007669"/>
    <property type="project" value="InterPro"/>
</dbReference>
<dbReference type="GO" id="GO:0051131">
    <property type="term" value="P:chaperone-mediated protein complex assembly"/>
    <property type="evidence" value="ECO:0007669"/>
    <property type="project" value="TreeGrafter"/>
</dbReference>
<dbReference type="EMBL" id="CP119960">
    <property type="protein sequence ID" value="WFD38925.1"/>
    <property type="molecule type" value="Genomic_DNA"/>
</dbReference>
<reference evidence="4" key="1">
    <citation type="submission" date="2023-03" db="EMBL/GenBank/DDBJ databases">
        <title>Mating type loci evolution in Malassezia.</title>
        <authorList>
            <person name="Coelho M.A."/>
        </authorList>
    </citation>
    <scope>NUCLEOTIDE SEQUENCE</scope>
    <source>
        <strain evidence="4">CBS 9431</strain>
    </source>
</reference>
<comment type="similarity">
    <text evidence="1">Belongs to the p23/wos2 family.</text>
</comment>
<dbReference type="GeneID" id="85225540"/>
<dbReference type="CDD" id="cd06465">
    <property type="entry name" value="p23_hB-ind1_like"/>
    <property type="match status" value="1"/>
</dbReference>
<dbReference type="InterPro" id="IPR045250">
    <property type="entry name" value="p23-like"/>
</dbReference>
<dbReference type="Proteomes" id="UP001217754">
    <property type="component" value="Chromosome 3"/>
</dbReference>
<dbReference type="PROSITE" id="PS51203">
    <property type="entry name" value="CS"/>
    <property type="match status" value="1"/>
</dbReference>
<dbReference type="GO" id="GO:0006457">
    <property type="term" value="P:protein folding"/>
    <property type="evidence" value="ECO:0007669"/>
    <property type="project" value="TreeGrafter"/>
</dbReference>
<evidence type="ECO:0000259" key="3">
    <source>
        <dbReference type="PROSITE" id="PS51203"/>
    </source>
</evidence>
<dbReference type="PANTHER" id="PTHR22932:SF1">
    <property type="entry name" value="CO-CHAPERONE PROTEIN DAF-41"/>
    <property type="match status" value="1"/>
</dbReference>
<protein>
    <submittedName>
        <fullName evidence="4">P23 chaperone protein wos2</fullName>
    </submittedName>
</protein>
<dbReference type="GO" id="GO:0051087">
    <property type="term" value="F:protein-folding chaperone binding"/>
    <property type="evidence" value="ECO:0007669"/>
    <property type="project" value="TreeGrafter"/>
</dbReference>
<keyword evidence="5" id="KW-1185">Reference proteome</keyword>
<evidence type="ECO:0000256" key="1">
    <source>
        <dbReference type="ARBA" id="ARBA00025733"/>
    </source>
</evidence>
<dbReference type="PANTHER" id="PTHR22932">
    <property type="entry name" value="TELOMERASE-BINDING PROTEIN P23 HSP90 CO-CHAPERONE"/>
    <property type="match status" value="1"/>
</dbReference>
<feature type="compositionally biased region" description="Acidic residues" evidence="2">
    <location>
        <begin position="197"/>
        <end position="214"/>
    </location>
</feature>
<dbReference type="AlphaFoldDB" id="A0AAF0JA58"/>
<feature type="compositionally biased region" description="Gly residues" evidence="2">
    <location>
        <begin position="179"/>
        <end position="188"/>
    </location>
</feature>
<evidence type="ECO:0000256" key="2">
    <source>
        <dbReference type="SAM" id="MobiDB-lite"/>
    </source>
</evidence>
<dbReference type="InterPro" id="IPR007052">
    <property type="entry name" value="CS_dom"/>
</dbReference>
<evidence type="ECO:0000313" key="4">
    <source>
        <dbReference type="EMBL" id="WFD38925.1"/>
    </source>
</evidence>
<dbReference type="Gene3D" id="2.60.40.790">
    <property type="match status" value="1"/>
</dbReference>
<dbReference type="GO" id="GO:0005829">
    <property type="term" value="C:cytosol"/>
    <property type="evidence" value="ECO:0007669"/>
    <property type="project" value="TreeGrafter"/>
</dbReference>
<accession>A0AAF0JA58</accession>
<dbReference type="RefSeq" id="XP_060121822.1">
    <property type="nucleotide sequence ID" value="XM_060265839.1"/>
</dbReference>